<dbReference type="Proteomes" id="UP000008068">
    <property type="component" value="Unassembled WGS sequence"/>
</dbReference>
<name>G0NM28_CAEBE</name>
<reference evidence="3" key="1">
    <citation type="submission" date="2011-07" db="EMBL/GenBank/DDBJ databases">
        <authorList>
            <consortium name="Caenorhabditis brenneri Sequencing and Analysis Consortium"/>
            <person name="Wilson R.K."/>
        </authorList>
    </citation>
    <scope>NUCLEOTIDE SEQUENCE [LARGE SCALE GENOMIC DNA]</scope>
    <source>
        <strain evidence="3">PB2801</strain>
    </source>
</reference>
<dbReference type="InParanoid" id="G0NM28"/>
<gene>
    <name evidence="2" type="ORF">CAEBREN_03711</name>
</gene>
<dbReference type="HOGENOM" id="CLU_814390_0_0_1"/>
<accession>G0NM28</accession>
<dbReference type="AlphaFoldDB" id="G0NM28"/>
<sequence>MSLAHIDIKSGTTTRRLSENALVVKCDSGSSAITISTESDPDIEMCSLSLKNIHEVCTFGDRCLQWNRRASNQVVTLTFLQASGSEAMANAILANCVWIRLMDGIASNTDLIGEVVSTRDRIAPVIYKYGLTLEQIESLLKALAWKCSKELEDGLERRFTVGVHLNPDKTLRGISPWPEKIPNQSEIVEDSMAVEAPRGPSRMSMIHSGTTDRSRSRISRRSSPSPLSSPTPPRRAALQMRTRRKPTPFDPSHQYKALKYIYRAYKDYGHSGVSLGSDTFWQRFLDYEGITTKTARDWRIHFHQSLRHKISHFRIAPYRRRDLLCFIGIARCCTSGRHGLH</sequence>
<evidence type="ECO:0000256" key="1">
    <source>
        <dbReference type="SAM" id="MobiDB-lite"/>
    </source>
</evidence>
<keyword evidence="3" id="KW-1185">Reference proteome</keyword>
<feature type="region of interest" description="Disordered" evidence="1">
    <location>
        <begin position="196"/>
        <end position="250"/>
    </location>
</feature>
<proteinExistence type="predicted"/>
<organism evidence="3">
    <name type="scientific">Caenorhabditis brenneri</name>
    <name type="common">Nematode worm</name>
    <dbReference type="NCBI Taxonomy" id="135651"/>
    <lineage>
        <taxon>Eukaryota</taxon>
        <taxon>Metazoa</taxon>
        <taxon>Ecdysozoa</taxon>
        <taxon>Nematoda</taxon>
        <taxon>Chromadorea</taxon>
        <taxon>Rhabditida</taxon>
        <taxon>Rhabditina</taxon>
        <taxon>Rhabditomorpha</taxon>
        <taxon>Rhabditoidea</taxon>
        <taxon>Rhabditidae</taxon>
        <taxon>Peloderinae</taxon>
        <taxon>Caenorhabditis</taxon>
    </lineage>
</organism>
<protein>
    <submittedName>
        <fullName evidence="2">Uncharacterized protein</fullName>
    </submittedName>
</protein>
<evidence type="ECO:0000313" key="3">
    <source>
        <dbReference type="Proteomes" id="UP000008068"/>
    </source>
</evidence>
<evidence type="ECO:0000313" key="2">
    <source>
        <dbReference type="EMBL" id="EGT33920.1"/>
    </source>
</evidence>
<dbReference type="EMBL" id="GL379908">
    <property type="protein sequence ID" value="EGT33920.1"/>
    <property type="molecule type" value="Genomic_DNA"/>
</dbReference>